<evidence type="ECO:0000313" key="3">
    <source>
        <dbReference type="Proteomes" id="UP001222325"/>
    </source>
</evidence>
<feature type="transmembrane region" description="Helical" evidence="1">
    <location>
        <begin position="122"/>
        <end position="144"/>
    </location>
</feature>
<keyword evidence="1" id="KW-0472">Membrane</keyword>
<feature type="transmembrane region" description="Helical" evidence="1">
    <location>
        <begin position="93"/>
        <end position="113"/>
    </location>
</feature>
<feature type="transmembrane region" description="Helical" evidence="1">
    <location>
        <begin position="20"/>
        <end position="40"/>
    </location>
</feature>
<dbReference type="AlphaFoldDB" id="A0AAD6TQK4"/>
<name>A0AAD6TQK4_9AGAR</name>
<dbReference type="EMBL" id="JARJCN010000094">
    <property type="protein sequence ID" value="KAJ7075523.1"/>
    <property type="molecule type" value="Genomic_DNA"/>
</dbReference>
<feature type="transmembrane region" description="Helical" evidence="1">
    <location>
        <begin position="52"/>
        <end position="73"/>
    </location>
</feature>
<organism evidence="2 3">
    <name type="scientific">Mycena belliarum</name>
    <dbReference type="NCBI Taxonomy" id="1033014"/>
    <lineage>
        <taxon>Eukaryota</taxon>
        <taxon>Fungi</taxon>
        <taxon>Dikarya</taxon>
        <taxon>Basidiomycota</taxon>
        <taxon>Agaricomycotina</taxon>
        <taxon>Agaricomycetes</taxon>
        <taxon>Agaricomycetidae</taxon>
        <taxon>Agaricales</taxon>
        <taxon>Marasmiineae</taxon>
        <taxon>Mycenaceae</taxon>
        <taxon>Mycena</taxon>
    </lineage>
</organism>
<keyword evidence="1" id="KW-1133">Transmembrane helix</keyword>
<evidence type="ECO:0000256" key="1">
    <source>
        <dbReference type="SAM" id="Phobius"/>
    </source>
</evidence>
<evidence type="ECO:0000313" key="2">
    <source>
        <dbReference type="EMBL" id="KAJ7075523.1"/>
    </source>
</evidence>
<proteinExistence type="predicted"/>
<dbReference type="PANTHER" id="PTHR40465">
    <property type="entry name" value="CHROMOSOME 1, WHOLE GENOME SHOTGUN SEQUENCE"/>
    <property type="match status" value="1"/>
</dbReference>
<reference evidence="2" key="1">
    <citation type="submission" date="2023-03" db="EMBL/GenBank/DDBJ databases">
        <title>Massive genome expansion in bonnet fungi (Mycena s.s.) driven by repeated elements and novel gene families across ecological guilds.</title>
        <authorList>
            <consortium name="Lawrence Berkeley National Laboratory"/>
            <person name="Harder C.B."/>
            <person name="Miyauchi S."/>
            <person name="Viragh M."/>
            <person name="Kuo A."/>
            <person name="Thoen E."/>
            <person name="Andreopoulos B."/>
            <person name="Lu D."/>
            <person name="Skrede I."/>
            <person name="Drula E."/>
            <person name="Henrissat B."/>
            <person name="Morin E."/>
            <person name="Kohler A."/>
            <person name="Barry K."/>
            <person name="LaButti K."/>
            <person name="Morin E."/>
            <person name="Salamov A."/>
            <person name="Lipzen A."/>
            <person name="Mereny Z."/>
            <person name="Hegedus B."/>
            <person name="Baldrian P."/>
            <person name="Stursova M."/>
            <person name="Weitz H."/>
            <person name="Taylor A."/>
            <person name="Grigoriev I.V."/>
            <person name="Nagy L.G."/>
            <person name="Martin F."/>
            <person name="Kauserud H."/>
        </authorList>
    </citation>
    <scope>NUCLEOTIDE SEQUENCE</scope>
    <source>
        <strain evidence="2">CBHHK173m</strain>
    </source>
</reference>
<sequence>MAPVVIPGNDISLLTGPLVLGYMWSYGLYGMLVVQVYMYSEVFPKDRRGIKILVWSMFILETIFTIFTTIAAWNDYGRGWGDLQTLVVIDWSWSPLPGLNAILAGMAQSFYIWRIWSLMNALWLPIGIGCVMVMQVTTAFYFGAVVRFFI</sequence>
<keyword evidence="3" id="KW-1185">Reference proteome</keyword>
<comment type="caution">
    <text evidence="2">The sequence shown here is derived from an EMBL/GenBank/DDBJ whole genome shotgun (WGS) entry which is preliminary data.</text>
</comment>
<dbReference type="Proteomes" id="UP001222325">
    <property type="component" value="Unassembled WGS sequence"/>
</dbReference>
<accession>A0AAD6TQK4</accession>
<keyword evidence="1" id="KW-0812">Transmembrane</keyword>
<protein>
    <submittedName>
        <fullName evidence="2">Uncharacterized protein</fullName>
    </submittedName>
</protein>
<gene>
    <name evidence="2" type="ORF">B0H15DRAFT_1010597</name>
</gene>
<dbReference type="PANTHER" id="PTHR40465:SF1">
    <property type="entry name" value="DUF6534 DOMAIN-CONTAINING PROTEIN"/>
    <property type="match status" value="1"/>
</dbReference>